<sequence>MKLQLCLALAGLSANFADARLANFFSKCNTEAELLSSYEACSDAMHTSVKKTCDPMTNFSDCACLFGTSMVATGVTILCPPDVTTSYIGVGCATRGINTEDFGAEATPESTGASSSNNGASGLGSVADGLIIPVAVVPAGVIGGLAVLM</sequence>
<feature type="chain" id="PRO_5001775545" description="Extracellular membrane protein CFEM domain-containing protein" evidence="1">
    <location>
        <begin position="20"/>
        <end position="149"/>
    </location>
</feature>
<accession>A0A084GE34</accession>
<dbReference type="Proteomes" id="UP000028545">
    <property type="component" value="Unassembled WGS sequence"/>
</dbReference>
<proteinExistence type="predicted"/>
<dbReference type="KEGG" id="sapo:SAPIO_CDS1937"/>
<evidence type="ECO:0008006" key="4">
    <source>
        <dbReference type="Google" id="ProtNLM"/>
    </source>
</evidence>
<evidence type="ECO:0000256" key="1">
    <source>
        <dbReference type="SAM" id="SignalP"/>
    </source>
</evidence>
<feature type="signal peptide" evidence="1">
    <location>
        <begin position="1"/>
        <end position="19"/>
    </location>
</feature>
<name>A0A084GE34_PSEDA</name>
<dbReference type="HOGENOM" id="CLU_1750742_0_0_1"/>
<dbReference type="AlphaFoldDB" id="A0A084GE34"/>
<organism evidence="2 3">
    <name type="scientific">Pseudallescheria apiosperma</name>
    <name type="common">Scedosporium apiospermum</name>
    <dbReference type="NCBI Taxonomy" id="563466"/>
    <lineage>
        <taxon>Eukaryota</taxon>
        <taxon>Fungi</taxon>
        <taxon>Dikarya</taxon>
        <taxon>Ascomycota</taxon>
        <taxon>Pezizomycotina</taxon>
        <taxon>Sordariomycetes</taxon>
        <taxon>Hypocreomycetidae</taxon>
        <taxon>Microascales</taxon>
        <taxon>Microascaceae</taxon>
        <taxon>Scedosporium</taxon>
    </lineage>
</organism>
<protein>
    <recommendedName>
        <fullName evidence="4">Extracellular membrane protein CFEM domain-containing protein</fullName>
    </recommendedName>
</protein>
<dbReference type="OrthoDB" id="10547053at2759"/>
<evidence type="ECO:0000313" key="2">
    <source>
        <dbReference type="EMBL" id="KEZ45596.1"/>
    </source>
</evidence>
<dbReference type="EMBL" id="JOWA01000077">
    <property type="protein sequence ID" value="KEZ45596.1"/>
    <property type="molecule type" value="Genomic_DNA"/>
</dbReference>
<comment type="caution">
    <text evidence="2">The sequence shown here is derived from an EMBL/GenBank/DDBJ whole genome shotgun (WGS) entry which is preliminary data.</text>
</comment>
<dbReference type="RefSeq" id="XP_016645395.1">
    <property type="nucleotide sequence ID" value="XM_016785098.1"/>
</dbReference>
<evidence type="ECO:0000313" key="3">
    <source>
        <dbReference type="Proteomes" id="UP000028545"/>
    </source>
</evidence>
<keyword evidence="3" id="KW-1185">Reference proteome</keyword>
<gene>
    <name evidence="2" type="ORF">SAPIO_CDS1937</name>
</gene>
<dbReference type="GeneID" id="27721009"/>
<dbReference type="VEuPathDB" id="FungiDB:SAPIO_CDS1937"/>
<reference evidence="2 3" key="1">
    <citation type="journal article" date="2014" name="Genome Announc.">
        <title>Draft genome sequence of the pathogenic fungus Scedosporium apiospermum.</title>
        <authorList>
            <person name="Vandeputte P."/>
            <person name="Ghamrawi S."/>
            <person name="Rechenmann M."/>
            <person name="Iltis A."/>
            <person name="Giraud S."/>
            <person name="Fleury M."/>
            <person name="Thornton C."/>
            <person name="Delhaes L."/>
            <person name="Meyer W."/>
            <person name="Papon N."/>
            <person name="Bouchara J.P."/>
        </authorList>
    </citation>
    <scope>NUCLEOTIDE SEQUENCE [LARGE SCALE GENOMIC DNA]</scope>
    <source>
        <strain evidence="2 3">IHEM 14462</strain>
    </source>
</reference>
<keyword evidence="1" id="KW-0732">Signal</keyword>